<accession>A0A8K0X2P0</accession>
<sequence>MRSPLVAPSHCHAAGHRGPSASDGDIARRGGSDPARRERAKPTLYCTSTAAGSSAAASLQRTETPARAPANWRITAGSGALVPAKMPTATTGATTQPPEAGPEARSPLFVQGLSGPGVPRPCTLDPVDGGHGGMGGPVDRCTKTGLPLSSSGPKDRLARELGNLETRAPTGGVPRPRTLEPTSKHRSWFQHWEGKKSGQPSRVISRGEDESRGEGGGSSQPSPAWDKLISAATFDVTVGIPSQYRAMPAAVAVGTLSAEDRDLQQLEKGQSVNSARQLDDSGKHSPVIQKRPSRKGARPPPCRRGNATSSFPRIAVGKANLSATHAQTSGRGRRPFVARQRPGCDDEHR</sequence>
<feature type="region of interest" description="Disordered" evidence="1">
    <location>
        <begin position="269"/>
        <end position="349"/>
    </location>
</feature>
<reference evidence="2" key="1">
    <citation type="journal article" date="2021" name="Nat. Commun.">
        <title>Genetic determinants of endophytism in the Arabidopsis root mycobiome.</title>
        <authorList>
            <person name="Mesny F."/>
            <person name="Miyauchi S."/>
            <person name="Thiergart T."/>
            <person name="Pickel B."/>
            <person name="Atanasova L."/>
            <person name="Karlsson M."/>
            <person name="Huettel B."/>
            <person name="Barry K.W."/>
            <person name="Haridas S."/>
            <person name="Chen C."/>
            <person name="Bauer D."/>
            <person name="Andreopoulos W."/>
            <person name="Pangilinan J."/>
            <person name="LaButti K."/>
            <person name="Riley R."/>
            <person name="Lipzen A."/>
            <person name="Clum A."/>
            <person name="Drula E."/>
            <person name="Henrissat B."/>
            <person name="Kohler A."/>
            <person name="Grigoriev I.V."/>
            <person name="Martin F.M."/>
            <person name="Hacquard S."/>
        </authorList>
    </citation>
    <scope>NUCLEOTIDE SEQUENCE</scope>
    <source>
        <strain evidence="2">MPI-CAGE-AT-0016</strain>
    </source>
</reference>
<gene>
    <name evidence="2" type="ORF">B0T11DRAFT_299121</name>
</gene>
<dbReference type="AlphaFoldDB" id="A0A8K0X2P0"/>
<name>A0A8K0X2P0_9PEZI</name>
<dbReference type="Proteomes" id="UP000813385">
    <property type="component" value="Unassembled WGS sequence"/>
</dbReference>
<protein>
    <submittedName>
        <fullName evidence="2">Uncharacterized protein</fullName>
    </submittedName>
</protein>
<evidence type="ECO:0000313" key="3">
    <source>
        <dbReference type="Proteomes" id="UP000813385"/>
    </source>
</evidence>
<feature type="compositionally biased region" description="Basic and acidic residues" evidence="1">
    <location>
        <begin position="25"/>
        <end position="41"/>
    </location>
</feature>
<comment type="caution">
    <text evidence="2">The sequence shown here is derived from an EMBL/GenBank/DDBJ whole genome shotgun (WGS) entry which is preliminary data.</text>
</comment>
<proteinExistence type="predicted"/>
<evidence type="ECO:0000313" key="2">
    <source>
        <dbReference type="EMBL" id="KAH7357967.1"/>
    </source>
</evidence>
<dbReference type="EMBL" id="JAGPXD010000004">
    <property type="protein sequence ID" value="KAH7357967.1"/>
    <property type="molecule type" value="Genomic_DNA"/>
</dbReference>
<keyword evidence="3" id="KW-1185">Reference proteome</keyword>
<feature type="compositionally biased region" description="Low complexity" evidence="1">
    <location>
        <begin position="47"/>
        <end position="58"/>
    </location>
</feature>
<feature type="region of interest" description="Disordered" evidence="1">
    <location>
        <begin position="1"/>
        <end position="108"/>
    </location>
</feature>
<feature type="compositionally biased region" description="Low complexity" evidence="1">
    <location>
        <begin position="83"/>
        <end position="98"/>
    </location>
</feature>
<feature type="compositionally biased region" description="Polar residues" evidence="1">
    <location>
        <begin position="321"/>
        <end position="330"/>
    </location>
</feature>
<feature type="region of interest" description="Disordered" evidence="1">
    <location>
        <begin position="163"/>
        <end position="224"/>
    </location>
</feature>
<organism evidence="2 3">
    <name type="scientific">Plectosphaerella cucumerina</name>
    <dbReference type="NCBI Taxonomy" id="40658"/>
    <lineage>
        <taxon>Eukaryota</taxon>
        <taxon>Fungi</taxon>
        <taxon>Dikarya</taxon>
        <taxon>Ascomycota</taxon>
        <taxon>Pezizomycotina</taxon>
        <taxon>Sordariomycetes</taxon>
        <taxon>Hypocreomycetidae</taxon>
        <taxon>Glomerellales</taxon>
        <taxon>Plectosphaerellaceae</taxon>
        <taxon>Plectosphaerella</taxon>
    </lineage>
</organism>
<evidence type="ECO:0000256" key="1">
    <source>
        <dbReference type="SAM" id="MobiDB-lite"/>
    </source>
</evidence>